<accession>A0A4V1R2K5</accession>
<dbReference type="RefSeq" id="WP_129173124.1">
    <property type="nucleotide sequence ID" value="NZ_SDPM01000002.1"/>
</dbReference>
<evidence type="ECO:0000313" key="3">
    <source>
        <dbReference type="Proteomes" id="UP000292686"/>
    </source>
</evidence>
<dbReference type="AlphaFoldDB" id="A0A4V1R2K5"/>
<reference evidence="2 3" key="1">
    <citation type="submission" date="2019-01" db="EMBL/GenBank/DDBJ databases">
        <title>Agromyces.</title>
        <authorList>
            <person name="Li J."/>
        </authorList>
    </citation>
    <scope>NUCLEOTIDE SEQUENCE [LARGE SCALE GENOMIC DNA]</scope>
    <source>
        <strain evidence="2 3">DSM 23870</strain>
    </source>
</reference>
<sequence length="242" mass="26842">MPTDLHLLSPTSSGRRRNGTREFARRGTESIVDIDGLRVTSLEDTLIDIARREPILTALVMTDAALLVDRSGVRSARCTAEELDAKAADFRGQPGTRMIDAVLRRATTLAESPLESLSRWRFEQVGCPAPVLQHTVRLASGRDAHLDFAWPELGIWGEADGAAKYLGLSQAGATGMTAAQVVIAEKRREDEIRGLTGWRCIRWGWDDAWDVQRFRTLLVRAGLPLDRRAPPGMRQFARVRAT</sequence>
<dbReference type="OrthoDB" id="5517693at2"/>
<dbReference type="Proteomes" id="UP000292686">
    <property type="component" value="Unassembled WGS sequence"/>
</dbReference>
<name>A0A4V1R2K5_9MICO</name>
<evidence type="ECO:0000256" key="1">
    <source>
        <dbReference type="SAM" id="MobiDB-lite"/>
    </source>
</evidence>
<organism evidence="2 3">
    <name type="scientific">Agromyces atrinae</name>
    <dbReference type="NCBI Taxonomy" id="592376"/>
    <lineage>
        <taxon>Bacteria</taxon>
        <taxon>Bacillati</taxon>
        <taxon>Actinomycetota</taxon>
        <taxon>Actinomycetes</taxon>
        <taxon>Micrococcales</taxon>
        <taxon>Microbacteriaceae</taxon>
        <taxon>Agromyces</taxon>
    </lineage>
</organism>
<comment type="caution">
    <text evidence="2">The sequence shown here is derived from an EMBL/GenBank/DDBJ whole genome shotgun (WGS) entry which is preliminary data.</text>
</comment>
<feature type="region of interest" description="Disordered" evidence="1">
    <location>
        <begin position="1"/>
        <end position="24"/>
    </location>
</feature>
<evidence type="ECO:0000313" key="2">
    <source>
        <dbReference type="EMBL" id="RXZ87476.1"/>
    </source>
</evidence>
<protein>
    <submittedName>
        <fullName evidence="2">Uncharacterized protein</fullName>
    </submittedName>
</protein>
<dbReference type="EMBL" id="SDPM01000002">
    <property type="protein sequence ID" value="RXZ87476.1"/>
    <property type="molecule type" value="Genomic_DNA"/>
</dbReference>
<keyword evidence="3" id="KW-1185">Reference proteome</keyword>
<proteinExistence type="predicted"/>
<gene>
    <name evidence="2" type="ORF">ESP50_06050</name>
</gene>